<reference evidence="1" key="1">
    <citation type="submission" date="2023-08" db="EMBL/GenBank/DDBJ databases">
        <authorList>
            <person name="Chen Y."/>
            <person name="Shah S."/>
            <person name="Dougan E. K."/>
            <person name="Thang M."/>
            <person name="Chan C."/>
        </authorList>
    </citation>
    <scope>NUCLEOTIDE SEQUENCE</scope>
</reference>
<name>A0AA36IN75_9DINO</name>
<dbReference type="Proteomes" id="UP001178507">
    <property type="component" value="Unassembled WGS sequence"/>
</dbReference>
<feature type="non-terminal residue" evidence="1">
    <location>
        <position position="1"/>
    </location>
</feature>
<proteinExistence type="predicted"/>
<protein>
    <submittedName>
        <fullName evidence="1">Uncharacterized protein</fullName>
    </submittedName>
</protein>
<comment type="caution">
    <text evidence="1">The sequence shown here is derived from an EMBL/GenBank/DDBJ whole genome shotgun (WGS) entry which is preliminary data.</text>
</comment>
<sequence length="63" mass="7249">KLGMDEAFVKSHLVIVDSSYRLDEEVEYSRSYPGLKTVYNIHTVKCRVKDVDNPEMSFIGLPE</sequence>
<dbReference type="AlphaFoldDB" id="A0AA36IN75"/>
<evidence type="ECO:0000313" key="2">
    <source>
        <dbReference type="Proteomes" id="UP001178507"/>
    </source>
</evidence>
<accession>A0AA36IN75</accession>
<organism evidence="1 2">
    <name type="scientific">Effrenium voratum</name>
    <dbReference type="NCBI Taxonomy" id="2562239"/>
    <lineage>
        <taxon>Eukaryota</taxon>
        <taxon>Sar</taxon>
        <taxon>Alveolata</taxon>
        <taxon>Dinophyceae</taxon>
        <taxon>Suessiales</taxon>
        <taxon>Symbiodiniaceae</taxon>
        <taxon>Effrenium</taxon>
    </lineage>
</organism>
<evidence type="ECO:0000313" key="1">
    <source>
        <dbReference type="EMBL" id="CAJ1390921.1"/>
    </source>
</evidence>
<dbReference type="EMBL" id="CAUJNA010002176">
    <property type="protein sequence ID" value="CAJ1390921.1"/>
    <property type="molecule type" value="Genomic_DNA"/>
</dbReference>
<keyword evidence="2" id="KW-1185">Reference proteome</keyword>
<feature type="non-terminal residue" evidence="1">
    <location>
        <position position="63"/>
    </location>
</feature>
<gene>
    <name evidence="1" type="ORF">EVOR1521_LOCUS16211</name>
</gene>